<protein>
    <submittedName>
        <fullName evidence="1">Uncharacterized protein</fullName>
    </submittedName>
</protein>
<comment type="caution">
    <text evidence="1">The sequence shown here is derived from an EMBL/GenBank/DDBJ whole genome shotgun (WGS) entry which is preliminary data.</text>
</comment>
<proteinExistence type="predicted"/>
<dbReference type="Proteomes" id="UP000621455">
    <property type="component" value="Unassembled WGS sequence"/>
</dbReference>
<evidence type="ECO:0000313" key="2">
    <source>
        <dbReference type="Proteomes" id="UP000621455"/>
    </source>
</evidence>
<accession>A0ABX0NJN9</accession>
<dbReference type="RefSeq" id="WP_167093074.1">
    <property type="nucleotide sequence ID" value="NZ_WHJG01000051.1"/>
</dbReference>
<keyword evidence="2" id="KW-1185">Reference proteome</keyword>
<evidence type="ECO:0000313" key="1">
    <source>
        <dbReference type="EMBL" id="NHZ83405.1"/>
    </source>
</evidence>
<gene>
    <name evidence="1" type="ORF">F2P44_29680</name>
</gene>
<reference evidence="1 2" key="1">
    <citation type="submission" date="2019-10" db="EMBL/GenBank/DDBJ databases">
        <title>Taxonomy of Antarctic Massilia spp.: description of Massilia rubra sp. nov., Massilia aquatica sp. nov., Massilia mucilaginosa sp. nov., Massilia frigida sp. nov. isolated from streams, lakes and regoliths.</title>
        <authorList>
            <person name="Holochova P."/>
            <person name="Sedlacek I."/>
            <person name="Kralova S."/>
            <person name="Maslanova I."/>
            <person name="Busse H.-J."/>
            <person name="Stankova E."/>
            <person name="Vrbovska V."/>
            <person name="Kovarovic V."/>
            <person name="Bartak M."/>
            <person name="Svec P."/>
            <person name="Pantucek R."/>
        </authorList>
    </citation>
    <scope>NUCLEOTIDE SEQUENCE [LARGE SCALE GENOMIC DNA]</scope>
    <source>
        <strain evidence="1 2">CCM 8695</strain>
    </source>
</reference>
<sequence>MTAKSTRCPLTPVAILDLANAHAKSKAKALYSFSKRDVIAFAEAVAAVTTQTGEDTARLAALSGSSGFVTGRDAGEPAYRMLGTDAWYTDLRTAIDQHPATRRSAFARARHDLQAAYHVLRDH</sequence>
<organism evidence="1 2">
    <name type="scientific">Massilia frigida</name>
    <dbReference type="NCBI Taxonomy" id="2609281"/>
    <lineage>
        <taxon>Bacteria</taxon>
        <taxon>Pseudomonadati</taxon>
        <taxon>Pseudomonadota</taxon>
        <taxon>Betaproteobacteria</taxon>
        <taxon>Burkholderiales</taxon>
        <taxon>Oxalobacteraceae</taxon>
        <taxon>Telluria group</taxon>
        <taxon>Massilia</taxon>
    </lineage>
</organism>
<name>A0ABX0NJN9_9BURK</name>
<dbReference type="EMBL" id="WHJG01000051">
    <property type="protein sequence ID" value="NHZ83405.1"/>
    <property type="molecule type" value="Genomic_DNA"/>
</dbReference>